<keyword evidence="3" id="KW-1185">Reference proteome</keyword>
<protein>
    <recommendedName>
        <fullName evidence="4">Ankyrin repeat protein</fullName>
    </recommendedName>
</protein>
<dbReference type="Pfam" id="PF12796">
    <property type="entry name" value="Ank_2"/>
    <property type="match status" value="1"/>
</dbReference>
<dbReference type="Proteomes" id="UP001215280">
    <property type="component" value="Unassembled WGS sequence"/>
</dbReference>
<evidence type="ECO:0000256" key="1">
    <source>
        <dbReference type="SAM" id="MobiDB-lite"/>
    </source>
</evidence>
<dbReference type="Gene3D" id="1.25.40.20">
    <property type="entry name" value="Ankyrin repeat-containing domain"/>
    <property type="match status" value="1"/>
</dbReference>
<proteinExistence type="predicted"/>
<evidence type="ECO:0000313" key="2">
    <source>
        <dbReference type="EMBL" id="KAJ7716740.1"/>
    </source>
</evidence>
<evidence type="ECO:0000313" key="3">
    <source>
        <dbReference type="Proteomes" id="UP001215280"/>
    </source>
</evidence>
<accession>A0AAD7MGU4</accession>
<dbReference type="EMBL" id="JARJLG010000328">
    <property type="protein sequence ID" value="KAJ7716740.1"/>
    <property type="molecule type" value="Genomic_DNA"/>
</dbReference>
<dbReference type="InterPro" id="IPR036770">
    <property type="entry name" value="Ankyrin_rpt-contain_sf"/>
</dbReference>
<dbReference type="AlphaFoldDB" id="A0AAD7MGU4"/>
<sequence>MTGLEDLPIELLYEVQLSALSAALPITSRRLHAVFAAAPASFRAQYVLGHVVPTARLPDTVSRILRFPLCDVPVLDAVLRAWPEPEAPDLTLDIAQPSPSKPAGAGQREADMGKEPEPPPGRAPELPKHLFRALGPRPDSTYTDADAPLPLLRYLYAAPALACAPPDANSHDGYALTRAVHARFSPLVQLLLEHGASPKRKGGLAVMVAIRQKRLEVVRMLIERGEAQKGRNKNKNKRRRLEDRMEVTAEMLRAAVKAKARDIAEYFMQKGCVPDMQTLRML</sequence>
<name>A0AAD7MGU4_9AGAR</name>
<evidence type="ECO:0008006" key="4">
    <source>
        <dbReference type="Google" id="ProtNLM"/>
    </source>
</evidence>
<feature type="compositionally biased region" description="Basic and acidic residues" evidence="1">
    <location>
        <begin position="108"/>
        <end position="117"/>
    </location>
</feature>
<reference evidence="2" key="1">
    <citation type="submission" date="2023-03" db="EMBL/GenBank/DDBJ databases">
        <title>Massive genome expansion in bonnet fungi (Mycena s.s.) driven by repeated elements and novel gene families across ecological guilds.</title>
        <authorList>
            <consortium name="Lawrence Berkeley National Laboratory"/>
            <person name="Harder C.B."/>
            <person name="Miyauchi S."/>
            <person name="Viragh M."/>
            <person name="Kuo A."/>
            <person name="Thoen E."/>
            <person name="Andreopoulos B."/>
            <person name="Lu D."/>
            <person name="Skrede I."/>
            <person name="Drula E."/>
            <person name="Henrissat B."/>
            <person name="Morin E."/>
            <person name="Kohler A."/>
            <person name="Barry K."/>
            <person name="LaButti K."/>
            <person name="Morin E."/>
            <person name="Salamov A."/>
            <person name="Lipzen A."/>
            <person name="Mereny Z."/>
            <person name="Hegedus B."/>
            <person name="Baldrian P."/>
            <person name="Stursova M."/>
            <person name="Weitz H."/>
            <person name="Taylor A."/>
            <person name="Grigoriev I.V."/>
            <person name="Nagy L.G."/>
            <person name="Martin F."/>
            <person name="Kauserud H."/>
        </authorList>
    </citation>
    <scope>NUCLEOTIDE SEQUENCE</scope>
    <source>
        <strain evidence="2">CBHHK188m</strain>
    </source>
</reference>
<gene>
    <name evidence="2" type="ORF">DFH07DRAFT_1013395</name>
</gene>
<dbReference type="InterPro" id="IPR002110">
    <property type="entry name" value="Ankyrin_rpt"/>
</dbReference>
<feature type="region of interest" description="Disordered" evidence="1">
    <location>
        <begin position="89"/>
        <end position="139"/>
    </location>
</feature>
<dbReference type="SUPFAM" id="SSF48403">
    <property type="entry name" value="Ankyrin repeat"/>
    <property type="match status" value="1"/>
</dbReference>
<comment type="caution">
    <text evidence="2">The sequence shown here is derived from an EMBL/GenBank/DDBJ whole genome shotgun (WGS) entry which is preliminary data.</text>
</comment>
<organism evidence="2 3">
    <name type="scientific">Mycena maculata</name>
    <dbReference type="NCBI Taxonomy" id="230809"/>
    <lineage>
        <taxon>Eukaryota</taxon>
        <taxon>Fungi</taxon>
        <taxon>Dikarya</taxon>
        <taxon>Basidiomycota</taxon>
        <taxon>Agaricomycotina</taxon>
        <taxon>Agaricomycetes</taxon>
        <taxon>Agaricomycetidae</taxon>
        <taxon>Agaricales</taxon>
        <taxon>Marasmiineae</taxon>
        <taxon>Mycenaceae</taxon>
        <taxon>Mycena</taxon>
    </lineage>
</organism>